<dbReference type="AlphaFoldDB" id="A0A923NCQ3"/>
<keyword evidence="1" id="KW-0472">Membrane</keyword>
<dbReference type="EMBL" id="JACSZT010000002">
    <property type="protein sequence ID" value="MBC6498100.1"/>
    <property type="molecule type" value="Genomic_DNA"/>
</dbReference>
<keyword evidence="1" id="KW-0812">Transmembrane</keyword>
<feature type="transmembrane region" description="Helical" evidence="1">
    <location>
        <begin position="28"/>
        <end position="53"/>
    </location>
</feature>
<proteinExistence type="predicted"/>
<comment type="caution">
    <text evidence="2">The sequence shown here is derived from an EMBL/GenBank/DDBJ whole genome shotgun (WGS) entry which is preliminary data.</text>
</comment>
<evidence type="ECO:0000313" key="3">
    <source>
        <dbReference type="Proteomes" id="UP000650485"/>
    </source>
</evidence>
<gene>
    <name evidence="2" type="ORF">H7R52_00710</name>
</gene>
<keyword evidence="1" id="KW-1133">Transmembrane helix</keyword>
<sequence>MGSDNQITGKVSGEGENWASIKNYKKSVLPVVGGVGALSLLFIGAIAMIASYIKRKTDMRTTHLSGVDRGYFQYCGVADGQYVLHEEITPKGYKQMDDLKFTIGGPDSYYVSGAGANIAEFPLVTWDQVDEFLQKQAATLGKAVEENSQAYVWFTHLTSEPDESGNKQPIVDAMDSHMEMGDIYWVTDKRWGFQKTDSKGNPVSGAGFDLGRLVTKENIQNVISQLLGTKNNGNVVSQATKVHMADKMGFTGSDQSKVSSMVFKMNAQTNSAAQANVGQTNENIKEGVTPQTKMINNFVTFKYDNGYVSGSMYDQSQTNAVGWGAAHLIHMYGFNGQYSFDEKNQAVQFDATDADKKLLNGEMNIDFSQEFLESYSKLANFTSLTEKGVYSTTDGMHQVSTKYNSKNTREMGVSFKFYSPEAAKAFGYEGSFVDKPAEGQDDTAYRNSLSEQMNYIDLETNADLATYSKFGITDNIPYQVNINSWTLYGRFGYGGVTTIGEKNQGLVPLIQAVDPDGDSPDHYDKPDLDKDINVLMPAAVEDLTVKQEDGDKNPVYHNSNAAAYQNYDFQDNDTEFGVSRGKAFNYTMGVTFKDLVPGQTYYVLEIAAPSGYLPNGKLQKATLNPASEVTGDTTIGGDQDTTVDHKGGTYKLAIDGDDSTQNVAGARLALMQLDEAGVKGLSYAIDNGLLNQSLTDIEAGVEKYALSGSVKYDVIKDAKNIIEDVTTGSFPSDATETFATPMVLSLPMLNAQKEGKTDWFGTQSDSYLHLYPKNYWDKGDLTVVKEGSSAKFQQGNSDDKNQWAIEFVGAENFDATDLRNALNSVSDVEKVPFEATNDQGETTNDLHNGNWILYWGDGNLDKSTAFSNWTWEAGVTFTAYNMGKVISLDKTGKPEIKDTQVPGAPTGLTWDEILEPVVNA</sequence>
<evidence type="ECO:0000313" key="2">
    <source>
        <dbReference type="EMBL" id="MBC6498100.1"/>
    </source>
</evidence>
<name>A0A923NCQ3_WEICO</name>
<organism evidence="2 3">
    <name type="scientific">Weissella confusa</name>
    <name type="common">Lactobacillus confusus</name>
    <dbReference type="NCBI Taxonomy" id="1583"/>
    <lineage>
        <taxon>Bacteria</taxon>
        <taxon>Bacillati</taxon>
        <taxon>Bacillota</taxon>
        <taxon>Bacilli</taxon>
        <taxon>Lactobacillales</taxon>
        <taxon>Lactobacillaceae</taxon>
        <taxon>Weissella</taxon>
    </lineage>
</organism>
<dbReference type="Proteomes" id="UP000650485">
    <property type="component" value="Unassembled WGS sequence"/>
</dbReference>
<accession>A0A923NCQ3</accession>
<protein>
    <submittedName>
        <fullName evidence="2">Prealbumin-like fold domain-containing protein</fullName>
    </submittedName>
</protein>
<evidence type="ECO:0000256" key="1">
    <source>
        <dbReference type="SAM" id="Phobius"/>
    </source>
</evidence>
<reference evidence="2" key="1">
    <citation type="submission" date="2020-08" db="EMBL/GenBank/DDBJ databases">
        <title>Complete genome sequence of Weissella confusa strain FS54 provides insights into metabolic potential.</title>
        <authorList>
            <person name="Fhoula I."/>
            <person name="Najjari A."/>
            <person name="Lekired A."/>
            <person name="Bessrour-Aouam N."/>
            <person name="Jaballah S."/>
            <person name="Klibi N."/>
            <person name="Ouzari H.-I."/>
        </authorList>
    </citation>
    <scope>NUCLEOTIDE SEQUENCE</scope>
    <source>
        <strain evidence="2">FS54</strain>
    </source>
</reference>